<keyword evidence="8 10" id="KW-0570">Pentose shunt</keyword>
<dbReference type="AlphaFoldDB" id="A0AB39LKV8"/>
<comment type="caution">
    <text evidence="10">Lacks conserved residue(s) required for the propagation of feature annotation.</text>
</comment>
<dbReference type="GO" id="GO:0006098">
    <property type="term" value="P:pentose-phosphate shunt"/>
    <property type="evidence" value="ECO:0007669"/>
    <property type="project" value="UniProtKB-UniRule"/>
</dbReference>
<comment type="subcellular location">
    <subcellularLocation>
        <location evidence="2 10">Cytoplasm</location>
    </subcellularLocation>
</comment>
<evidence type="ECO:0000256" key="3">
    <source>
        <dbReference type="ARBA" id="ARBA00004857"/>
    </source>
</evidence>
<organism evidence="11">
    <name type="scientific">Streptomyces sp. R02</name>
    <dbReference type="NCBI Taxonomy" id="3238623"/>
    <lineage>
        <taxon>Bacteria</taxon>
        <taxon>Bacillati</taxon>
        <taxon>Actinomycetota</taxon>
        <taxon>Actinomycetes</taxon>
        <taxon>Kitasatosporales</taxon>
        <taxon>Streptomycetaceae</taxon>
        <taxon>Streptomyces</taxon>
    </lineage>
</organism>
<dbReference type="InterPro" id="IPR013785">
    <property type="entry name" value="Aldolase_TIM"/>
</dbReference>
<dbReference type="GO" id="GO:0005737">
    <property type="term" value="C:cytoplasm"/>
    <property type="evidence" value="ECO:0007669"/>
    <property type="project" value="UniProtKB-SubCell"/>
</dbReference>
<dbReference type="HAMAP" id="MF_00493">
    <property type="entry name" value="Transaldolase_2"/>
    <property type="match status" value="1"/>
</dbReference>
<dbReference type="EMBL" id="CP163429">
    <property type="protein sequence ID" value="XDP94661.1"/>
    <property type="molecule type" value="Genomic_DNA"/>
</dbReference>
<dbReference type="PANTHER" id="PTHR10683:SF31">
    <property type="entry name" value="TRANSALDOLASE"/>
    <property type="match status" value="1"/>
</dbReference>
<name>A0AB39LKV8_9ACTN</name>
<evidence type="ECO:0000256" key="4">
    <source>
        <dbReference type="ARBA" id="ARBA00008426"/>
    </source>
</evidence>
<evidence type="ECO:0000256" key="9">
    <source>
        <dbReference type="ARBA" id="ARBA00023270"/>
    </source>
</evidence>
<comment type="function">
    <text evidence="1 10">Transaldolase is important for the balance of metabolites in the pentose-phosphate pathway.</text>
</comment>
<gene>
    <name evidence="10" type="primary">tal</name>
    <name evidence="11" type="ORF">AB5J57_14475</name>
</gene>
<evidence type="ECO:0000256" key="2">
    <source>
        <dbReference type="ARBA" id="ARBA00004496"/>
    </source>
</evidence>
<dbReference type="PANTHER" id="PTHR10683">
    <property type="entry name" value="TRANSALDOLASE"/>
    <property type="match status" value="1"/>
</dbReference>
<dbReference type="GO" id="GO:0005975">
    <property type="term" value="P:carbohydrate metabolic process"/>
    <property type="evidence" value="ECO:0007669"/>
    <property type="project" value="InterPro"/>
</dbReference>
<dbReference type="Pfam" id="PF00923">
    <property type="entry name" value="TAL_FSA"/>
    <property type="match status" value="1"/>
</dbReference>
<evidence type="ECO:0000256" key="6">
    <source>
        <dbReference type="ARBA" id="ARBA00022490"/>
    </source>
</evidence>
<dbReference type="InterPro" id="IPR004732">
    <property type="entry name" value="Transaldolase_2"/>
</dbReference>
<evidence type="ECO:0000256" key="8">
    <source>
        <dbReference type="ARBA" id="ARBA00023126"/>
    </source>
</evidence>
<evidence type="ECO:0000256" key="7">
    <source>
        <dbReference type="ARBA" id="ARBA00022679"/>
    </source>
</evidence>
<dbReference type="GO" id="GO:0004801">
    <property type="term" value="F:transaldolase activity"/>
    <property type="evidence" value="ECO:0007669"/>
    <property type="project" value="UniProtKB-UniRule"/>
</dbReference>
<keyword evidence="9 10" id="KW-0704">Schiff base</keyword>
<comment type="similarity">
    <text evidence="4 10">Belongs to the transaldolase family. Type 2 subfamily.</text>
</comment>
<dbReference type="InterPro" id="IPR001585">
    <property type="entry name" value="TAL/FSA"/>
</dbReference>
<evidence type="ECO:0000256" key="1">
    <source>
        <dbReference type="ARBA" id="ARBA00003518"/>
    </source>
</evidence>
<dbReference type="Gene3D" id="3.20.20.70">
    <property type="entry name" value="Aldolase class I"/>
    <property type="match status" value="1"/>
</dbReference>
<evidence type="ECO:0000256" key="5">
    <source>
        <dbReference type="ARBA" id="ARBA00013151"/>
    </source>
</evidence>
<sequence>MTTRPRSKRSGALDQLAAEGVGLWLDDYHRGRLADGSLERLVADGLVGGVISRPAAVARVMSGTTAYRDQLNRLPDAASSAEERVYALIAEDARAACAALEPVFRATGGMHGWVSLGIAPRLAADAKAMVDHSRRLAEAVGRPNLLIRIPVSGQGLAAAGDLLAHRVGVHVTSVFSVRRYAQAVDTYFRGLERALADGHAASGVTSLVSLDTGHLNARVDALLDGSTAPCAAELRGQAGVATARLVYRRYEESLGCSRWRSLVADGARPQRLLWTSENAPESPRTALDRVGRIIAWMTLHALPQTALEALDRREGFHGDTLSGEHGSARRVMDALGRAGIVVDSLAHDLEAAAAERERAAWDELLALVQAG</sequence>
<evidence type="ECO:0000256" key="10">
    <source>
        <dbReference type="HAMAP-Rule" id="MF_00493"/>
    </source>
</evidence>
<proteinExistence type="inferred from homology"/>
<dbReference type="SUPFAM" id="SSF51569">
    <property type="entry name" value="Aldolase"/>
    <property type="match status" value="1"/>
</dbReference>
<dbReference type="EC" id="2.2.1.2" evidence="5 10"/>
<comment type="catalytic activity">
    <reaction evidence="10">
        <text>D-sedoheptulose 7-phosphate + D-glyceraldehyde 3-phosphate = D-erythrose 4-phosphate + beta-D-fructose 6-phosphate</text>
        <dbReference type="Rhea" id="RHEA:17053"/>
        <dbReference type="ChEBI" id="CHEBI:16897"/>
        <dbReference type="ChEBI" id="CHEBI:57483"/>
        <dbReference type="ChEBI" id="CHEBI:57634"/>
        <dbReference type="ChEBI" id="CHEBI:59776"/>
        <dbReference type="EC" id="2.2.1.2"/>
    </reaction>
</comment>
<dbReference type="PIRSF" id="PIRSF036915">
    <property type="entry name" value="Trnald_Bac_Plnt"/>
    <property type="match status" value="1"/>
</dbReference>
<keyword evidence="6 10" id="KW-0963">Cytoplasm</keyword>
<dbReference type="RefSeq" id="WP_369156416.1">
    <property type="nucleotide sequence ID" value="NZ_CP163429.1"/>
</dbReference>
<keyword evidence="7 10" id="KW-0808">Transferase</keyword>
<reference evidence="11" key="1">
    <citation type="submission" date="2024-07" db="EMBL/GenBank/DDBJ databases">
        <authorList>
            <person name="Yu S.T."/>
        </authorList>
    </citation>
    <scope>NUCLEOTIDE SEQUENCE</scope>
    <source>
        <strain evidence="11">R02</strain>
    </source>
</reference>
<evidence type="ECO:0000313" key="11">
    <source>
        <dbReference type="EMBL" id="XDP94661.1"/>
    </source>
</evidence>
<accession>A0AB39LKV8</accession>
<protein>
    <recommendedName>
        <fullName evidence="5 10">Transaldolase</fullName>
        <ecNumber evidence="5 10">2.2.1.2</ecNumber>
    </recommendedName>
</protein>
<comment type="pathway">
    <text evidence="3 10">Carbohydrate degradation; pentose phosphate pathway; D-glyceraldehyde 3-phosphate and beta-D-fructose 6-phosphate from D-ribose 5-phosphate and D-xylulose 5-phosphate (non-oxidative stage): step 2/3.</text>
</comment>